<dbReference type="PANTHER" id="PTHR35526:SF3">
    <property type="entry name" value="ANTI-SIGMA-F FACTOR RSBW"/>
    <property type="match status" value="1"/>
</dbReference>
<dbReference type="EMBL" id="BAAAVV010000002">
    <property type="protein sequence ID" value="GAA3162471.1"/>
    <property type="molecule type" value="Genomic_DNA"/>
</dbReference>
<keyword evidence="1" id="KW-0723">Serine/threonine-protein kinase</keyword>
<organism evidence="4 5">
    <name type="scientific">Blastococcus jejuensis</name>
    <dbReference type="NCBI Taxonomy" id="351224"/>
    <lineage>
        <taxon>Bacteria</taxon>
        <taxon>Bacillati</taxon>
        <taxon>Actinomycetota</taxon>
        <taxon>Actinomycetes</taxon>
        <taxon>Geodermatophilales</taxon>
        <taxon>Geodermatophilaceae</taxon>
        <taxon>Blastococcus</taxon>
    </lineage>
</organism>
<protein>
    <submittedName>
        <fullName evidence="4">Anti-sigma factor RsbA family regulatory protein</fullName>
    </submittedName>
</protein>
<evidence type="ECO:0000256" key="1">
    <source>
        <dbReference type="ARBA" id="ARBA00022527"/>
    </source>
</evidence>
<dbReference type="CDD" id="cd16936">
    <property type="entry name" value="HATPase_RsbW-like"/>
    <property type="match status" value="1"/>
</dbReference>
<keyword evidence="1" id="KW-0808">Transferase</keyword>
<comment type="caution">
    <text evidence="4">The sequence shown here is derived from an EMBL/GenBank/DDBJ whole genome shotgun (WGS) entry which is preliminary data.</text>
</comment>
<dbReference type="InterPro" id="IPR025847">
    <property type="entry name" value="MEDS_domain"/>
</dbReference>
<evidence type="ECO:0000259" key="2">
    <source>
        <dbReference type="Pfam" id="PF13581"/>
    </source>
</evidence>
<dbReference type="InterPro" id="IPR036890">
    <property type="entry name" value="HATPase_C_sf"/>
</dbReference>
<reference evidence="5" key="1">
    <citation type="journal article" date="2019" name="Int. J. Syst. Evol. Microbiol.">
        <title>The Global Catalogue of Microorganisms (GCM) 10K type strain sequencing project: providing services to taxonomists for standard genome sequencing and annotation.</title>
        <authorList>
            <consortium name="The Broad Institute Genomics Platform"/>
            <consortium name="The Broad Institute Genome Sequencing Center for Infectious Disease"/>
            <person name="Wu L."/>
            <person name="Ma J."/>
        </authorList>
    </citation>
    <scope>NUCLEOTIDE SEQUENCE [LARGE SCALE GENOMIC DNA]</scope>
    <source>
        <strain evidence="5">JCM 15614</strain>
    </source>
</reference>
<dbReference type="NCBIfam" id="NF041045">
    <property type="entry name" value="RsbA_anti_sig"/>
    <property type="match status" value="1"/>
</dbReference>
<gene>
    <name evidence="4" type="ORF">GCM10010531_12880</name>
</gene>
<dbReference type="PANTHER" id="PTHR35526">
    <property type="entry name" value="ANTI-SIGMA-F FACTOR RSBW-RELATED"/>
    <property type="match status" value="1"/>
</dbReference>
<dbReference type="Pfam" id="PF14417">
    <property type="entry name" value="MEDS"/>
    <property type="match status" value="1"/>
</dbReference>
<dbReference type="InterPro" id="IPR050267">
    <property type="entry name" value="Anti-sigma-factor_SerPK"/>
</dbReference>
<dbReference type="SUPFAM" id="SSF55874">
    <property type="entry name" value="ATPase domain of HSP90 chaperone/DNA topoisomerase II/histidine kinase"/>
    <property type="match status" value="1"/>
</dbReference>
<keyword evidence="1" id="KW-0418">Kinase</keyword>
<dbReference type="InterPro" id="IPR003594">
    <property type="entry name" value="HATPase_dom"/>
</dbReference>
<dbReference type="RefSeq" id="WP_344687854.1">
    <property type="nucleotide sequence ID" value="NZ_BAAAVV010000002.1"/>
</dbReference>
<keyword evidence="5" id="KW-1185">Reference proteome</keyword>
<proteinExistence type="predicted"/>
<feature type="domain" description="Histidine kinase/HSP90-like ATPase" evidence="2">
    <location>
        <begin position="201"/>
        <end position="311"/>
    </location>
</feature>
<evidence type="ECO:0000259" key="3">
    <source>
        <dbReference type="Pfam" id="PF14417"/>
    </source>
</evidence>
<feature type="domain" description="MEDS" evidence="3">
    <location>
        <begin position="15"/>
        <end position="160"/>
    </location>
</feature>
<accession>A0ABP6P1A1</accession>
<dbReference type="Proteomes" id="UP001499924">
    <property type="component" value="Unassembled WGS sequence"/>
</dbReference>
<dbReference type="InterPro" id="IPR047718">
    <property type="entry name" value="RsbA-like_anti_sig"/>
</dbReference>
<evidence type="ECO:0000313" key="4">
    <source>
        <dbReference type="EMBL" id="GAA3162471.1"/>
    </source>
</evidence>
<dbReference type="Pfam" id="PF13581">
    <property type="entry name" value="HATPase_c_2"/>
    <property type="match status" value="1"/>
</dbReference>
<name>A0ABP6P1A1_9ACTN</name>
<dbReference type="Gene3D" id="3.30.565.10">
    <property type="entry name" value="Histidine kinase-like ATPase, C-terminal domain"/>
    <property type="match status" value="1"/>
</dbReference>
<evidence type="ECO:0000313" key="5">
    <source>
        <dbReference type="Proteomes" id="UP001499924"/>
    </source>
</evidence>
<sequence length="315" mass="34375">MTVLPDERAPGGFEHEALFYRGDEDFLAGVVPFVRAGLDRDEAVLVAEPRTRLALLRDALGDDAEAVSFLEMEEIGGNPARIIGAWAAALEEQTAAGRTLRGVGEPAWHGRRAAELVECQLHELLLNRAFDDGPAWRLLCPYDEQRLPRSVCHGALEAHPVRSTSADRRPSGHYLPDGDAAAFAAPLPRPRDAVLRGVYRARDIPATRRTVAQYARTCGLDEEQVEILELAASELATNSIRYGGGSGTVAMWVENGAAVVEFSDDGRLTDPLTGRLTPTLEQEGGRGLFLVHQLCDLVQVRSSEQGTTVRIFTWL</sequence>